<protein>
    <submittedName>
        <fullName evidence="1">Uncharacterized protein</fullName>
    </submittedName>
</protein>
<gene>
    <name evidence="1" type="ORF">Q8A67_013737</name>
</gene>
<organism evidence="1 2">
    <name type="scientific">Cirrhinus molitorella</name>
    <name type="common">mud carp</name>
    <dbReference type="NCBI Taxonomy" id="172907"/>
    <lineage>
        <taxon>Eukaryota</taxon>
        <taxon>Metazoa</taxon>
        <taxon>Chordata</taxon>
        <taxon>Craniata</taxon>
        <taxon>Vertebrata</taxon>
        <taxon>Euteleostomi</taxon>
        <taxon>Actinopterygii</taxon>
        <taxon>Neopterygii</taxon>
        <taxon>Teleostei</taxon>
        <taxon>Ostariophysi</taxon>
        <taxon>Cypriniformes</taxon>
        <taxon>Cyprinidae</taxon>
        <taxon>Labeoninae</taxon>
        <taxon>Labeonini</taxon>
        <taxon>Cirrhinus</taxon>
    </lineage>
</organism>
<comment type="caution">
    <text evidence="1">The sequence shown here is derived from an EMBL/GenBank/DDBJ whole genome shotgun (WGS) entry which is preliminary data.</text>
</comment>
<evidence type="ECO:0000313" key="1">
    <source>
        <dbReference type="EMBL" id="KAK2891094.1"/>
    </source>
</evidence>
<name>A0AA88PQQ4_9TELE</name>
<dbReference type="EMBL" id="JAUYZG010000013">
    <property type="protein sequence ID" value="KAK2891094.1"/>
    <property type="molecule type" value="Genomic_DNA"/>
</dbReference>
<proteinExistence type="predicted"/>
<keyword evidence="2" id="KW-1185">Reference proteome</keyword>
<sequence length="82" mass="9346">MLKALLAKPTAQAGCPYGKVKEMKDITQNSYKQIDGQRQQREEGLIFAVKKRIAPKKARLTVGDTTIKLRRWWCKISQNATV</sequence>
<evidence type="ECO:0000313" key="2">
    <source>
        <dbReference type="Proteomes" id="UP001187343"/>
    </source>
</evidence>
<reference evidence="1" key="1">
    <citation type="submission" date="2023-08" db="EMBL/GenBank/DDBJ databases">
        <title>Chromosome-level Genome Assembly of mud carp (Cirrhinus molitorella).</title>
        <authorList>
            <person name="Liu H."/>
        </authorList>
    </citation>
    <scope>NUCLEOTIDE SEQUENCE</scope>
    <source>
        <strain evidence="1">Prfri</strain>
        <tissue evidence="1">Muscle</tissue>
    </source>
</reference>
<dbReference type="Proteomes" id="UP001187343">
    <property type="component" value="Unassembled WGS sequence"/>
</dbReference>
<accession>A0AA88PQQ4</accession>
<dbReference type="AlphaFoldDB" id="A0AA88PQQ4"/>